<sequence length="371" mass="42120">MKKLMLVFFSLLVFACSENENVKEDIEEETDNEVEEETEIDEGREAEEEITINELNIDFFQVDGNDVVLASELMEAIGGHYDYDETHRTIHIEVEGREFYLIYDVPVLEVDGEYLATDEVSLVVEDDLPYLTLAFIEEGLETSFQIEEDSELTFQWEESVIQAWSPRGEEAFDLYALSVEEMIDYLSFLQLPIEGAQVSTIESHLPGAPRSYRNGYHEGIDWYDYASGTAITTDTPIYAMAKGTVVRVDHDFEEYPSPLIRNKDLSVAAEIGTTPEFILDRLRGMQVWVQYENGVMNRFAHLDSIPEGLAVGDEVDASTIIGYVGNTGTSHSVNEDGGGLHLHQDLLIYGQFFWKPYSPEEVREILLSIWG</sequence>
<dbReference type="Gene3D" id="2.70.70.10">
    <property type="entry name" value="Glucose Permease (Domain IIA)"/>
    <property type="match status" value="1"/>
</dbReference>
<dbReference type="PROSITE" id="PS51257">
    <property type="entry name" value="PROKAR_LIPOPROTEIN"/>
    <property type="match status" value="1"/>
</dbReference>
<proteinExistence type="predicted"/>
<name>E6TUM6_EVAC2</name>
<dbReference type="STRING" id="649639.Bcell_2661"/>
<dbReference type="InterPro" id="IPR016047">
    <property type="entry name" value="M23ase_b-sheet_dom"/>
</dbReference>
<feature type="compositionally biased region" description="Acidic residues" evidence="1">
    <location>
        <begin position="25"/>
        <end position="45"/>
    </location>
</feature>
<gene>
    <name evidence="4" type="ordered locus">Bcell_2661</name>
</gene>
<evidence type="ECO:0000313" key="4">
    <source>
        <dbReference type="EMBL" id="ADU30916.1"/>
    </source>
</evidence>
<dbReference type="HOGENOM" id="CLU_764307_0_0_9"/>
<feature type="region of interest" description="Disordered" evidence="1">
    <location>
        <begin position="23"/>
        <end position="45"/>
    </location>
</feature>
<dbReference type="KEGG" id="bco:Bcell_2661"/>
<feature type="domain" description="Copper amine oxidase-like N-terminal" evidence="3">
    <location>
        <begin position="62"/>
        <end position="150"/>
    </location>
</feature>
<dbReference type="InterPro" id="IPR011055">
    <property type="entry name" value="Dup_hybrid_motif"/>
</dbReference>
<evidence type="ECO:0000259" key="3">
    <source>
        <dbReference type="Pfam" id="PF07833"/>
    </source>
</evidence>
<protein>
    <submittedName>
        <fullName evidence="4">Peptidase M23</fullName>
    </submittedName>
</protein>
<keyword evidence="5" id="KW-1185">Reference proteome</keyword>
<dbReference type="eggNOG" id="COG0739">
    <property type="taxonomic scope" value="Bacteria"/>
</dbReference>
<dbReference type="PANTHER" id="PTHR21666:SF270">
    <property type="entry name" value="MUREIN HYDROLASE ACTIVATOR ENVC"/>
    <property type="match status" value="1"/>
</dbReference>
<dbReference type="Pfam" id="PF07833">
    <property type="entry name" value="Cu_amine_oxidN1"/>
    <property type="match status" value="1"/>
</dbReference>
<dbReference type="RefSeq" id="WP_013489249.1">
    <property type="nucleotide sequence ID" value="NC_014829.1"/>
</dbReference>
<feature type="domain" description="M23ase beta-sheet core" evidence="2">
    <location>
        <begin position="217"/>
        <end position="345"/>
    </location>
</feature>
<dbReference type="Proteomes" id="UP000001401">
    <property type="component" value="Chromosome"/>
</dbReference>
<dbReference type="Pfam" id="PF01551">
    <property type="entry name" value="Peptidase_M23"/>
    <property type="match status" value="1"/>
</dbReference>
<evidence type="ECO:0000313" key="5">
    <source>
        <dbReference type="Proteomes" id="UP000001401"/>
    </source>
</evidence>
<dbReference type="InterPro" id="IPR012854">
    <property type="entry name" value="Cu_amine_oxidase-like_N"/>
</dbReference>
<organism evidence="4 5">
    <name type="scientific">Evansella cellulosilytica (strain ATCC 21833 / DSM 2522 / FERM P-1141 / JCM 9156 / N-4)</name>
    <name type="common">Bacillus cellulosilyticus</name>
    <dbReference type="NCBI Taxonomy" id="649639"/>
    <lineage>
        <taxon>Bacteria</taxon>
        <taxon>Bacillati</taxon>
        <taxon>Bacillota</taxon>
        <taxon>Bacilli</taxon>
        <taxon>Bacillales</taxon>
        <taxon>Bacillaceae</taxon>
        <taxon>Evansella</taxon>
    </lineage>
</organism>
<evidence type="ECO:0000259" key="2">
    <source>
        <dbReference type="Pfam" id="PF01551"/>
    </source>
</evidence>
<dbReference type="CDD" id="cd12797">
    <property type="entry name" value="M23_peptidase"/>
    <property type="match status" value="1"/>
</dbReference>
<accession>E6TUM6</accession>
<dbReference type="PANTHER" id="PTHR21666">
    <property type="entry name" value="PEPTIDASE-RELATED"/>
    <property type="match status" value="1"/>
</dbReference>
<dbReference type="GO" id="GO:0004222">
    <property type="term" value="F:metalloendopeptidase activity"/>
    <property type="evidence" value="ECO:0007669"/>
    <property type="project" value="TreeGrafter"/>
</dbReference>
<dbReference type="SUPFAM" id="SSF51261">
    <property type="entry name" value="Duplicated hybrid motif"/>
    <property type="match status" value="1"/>
</dbReference>
<dbReference type="AlphaFoldDB" id="E6TUM6"/>
<dbReference type="InterPro" id="IPR050570">
    <property type="entry name" value="Cell_wall_metabolism_enzyme"/>
</dbReference>
<dbReference type="OrthoDB" id="30934at2"/>
<reference evidence="4" key="1">
    <citation type="submission" date="2010-12" db="EMBL/GenBank/DDBJ databases">
        <title>Complete sequence of Bacillus cellulosilyticus DSM 2522.</title>
        <authorList>
            <consortium name="US DOE Joint Genome Institute"/>
            <person name="Lucas S."/>
            <person name="Copeland A."/>
            <person name="Lapidus A."/>
            <person name="Cheng J.-F."/>
            <person name="Bruce D."/>
            <person name="Goodwin L."/>
            <person name="Pitluck S."/>
            <person name="Chertkov O."/>
            <person name="Detter J.C."/>
            <person name="Han C."/>
            <person name="Tapia R."/>
            <person name="Land M."/>
            <person name="Hauser L."/>
            <person name="Jeffries C."/>
            <person name="Kyrpides N."/>
            <person name="Ivanova N."/>
            <person name="Mikhailova N."/>
            <person name="Brumm P."/>
            <person name="Mead D."/>
            <person name="Woyke T."/>
        </authorList>
    </citation>
    <scope>NUCLEOTIDE SEQUENCE [LARGE SCALE GENOMIC DNA]</scope>
    <source>
        <strain evidence="4">DSM 2522</strain>
    </source>
</reference>
<evidence type="ECO:0000256" key="1">
    <source>
        <dbReference type="SAM" id="MobiDB-lite"/>
    </source>
</evidence>
<dbReference type="EMBL" id="CP002394">
    <property type="protein sequence ID" value="ADU30916.1"/>
    <property type="molecule type" value="Genomic_DNA"/>
</dbReference>